<accession>A0ABV1AXN4</accession>
<protein>
    <submittedName>
        <fullName evidence="1">Uncharacterized protein</fullName>
    </submittedName>
</protein>
<evidence type="ECO:0000313" key="2">
    <source>
        <dbReference type="Proteomes" id="UP001457197"/>
    </source>
</evidence>
<dbReference type="EMBL" id="JBBMEO010000030">
    <property type="protein sequence ID" value="MEQ2362950.1"/>
    <property type="molecule type" value="Genomic_DNA"/>
</dbReference>
<reference evidence="1 2" key="1">
    <citation type="submission" date="2024-03" db="EMBL/GenBank/DDBJ databases">
        <title>Human intestinal bacterial collection.</title>
        <authorList>
            <person name="Pauvert C."/>
            <person name="Hitch T.C.A."/>
            <person name="Clavel T."/>
        </authorList>
    </citation>
    <scope>NUCLEOTIDE SEQUENCE [LARGE SCALE GENOMIC DNA]</scope>
    <source>
        <strain evidence="1 2">CLA-AA-H175</strain>
    </source>
</reference>
<gene>
    <name evidence="1" type="ORF">WMO44_12515</name>
</gene>
<organism evidence="1 2">
    <name type="scientific">Faecalibacterium tardum</name>
    <dbReference type="NCBI Taxonomy" id="3133156"/>
    <lineage>
        <taxon>Bacteria</taxon>
        <taxon>Bacillati</taxon>
        <taxon>Bacillota</taxon>
        <taxon>Clostridia</taxon>
        <taxon>Eubacteriales</taxon>
        <taxon>Oscillospiraceae</taxon>
        <taxon>Faecalibacterium</taxon>
    </lineage>
</organism>
<evidence type="ECO:0000313" key="1">
    <source>
        <dbReference type="EMBL" id="MEQ2362950.1"/>
    </source>
</evidence>
<name>A0ABV1AXN4_9FIRM</name>
<proteinExistence type="predicted"/>
<comment type="caution">
    <text evidence="1">The sequence shown here is derived from an EMBL/GenBank/DDBJ whole genome shotgun (WGS) entry which is preliminary data.</text>
</comment>
<dbReference type="RefSeq" id="WP_349152784.1">
    <property type="nucleotide sequence ID" value="NZ_JBBMEO010000030.1"/>
</dbReference>
<sequence>MNSKKKCPHITSNDLRVIQAIHKITDHGNSAEVKLQTDGLLKVYEVEKKIVKIHDEHKETAVG</sequence>
<dbReference type="Proteomes" id="UP001457197">
    <property type="component" value="Unassembled WGS sequence"/>
</dbReference>
<keyword evidence="2" id="KW-1185">Reference proteome</keyword>